<dbReference type="Proteomes" id="UP000012153">
    <property type="component" value="Unassembled WGS sequence"/>
</dbReference>
<name>M6ULA8_9LEPT</name>
<dbReference type="EMBL" id="AHOP02000021">
    <property type="protein sequence ID" value="EMO41869.1"/>
    <property type="molecule type" value="Genomic_DNA"/>
</dbReference>
<keyword evidence="2" id="KW-0472">Membrane</keyword>
<evidence type="ECO:0000256" key="1">
    <source>
        <dbReference type="SAM" id="MobiDB-lite"/>
    </source>
</evidence>
<keyword evidence="2" id="KW-1133">Transmembrane helix</keyword>
<feature type="compositionally biased region" description="Polar residues" evidence="1">
    <location>
        <begin position="103"/>
        <end position="114"/>
    </location>
</feature>
<feature type="region of interest" description="Disordered" evidence="1">
    <location>
        <begin position="74"/>
        <end position="120"/>
    </location>
</feature>
<keyword evidence="2" id="KW-0812">Transmembrane</keyword>
<proteinExistence type="predicted"/>
<evidence type="ECO:0000313" key="3">
    <source>
        <dbReference type="EMBL" id="EMO41869.1"/>
    </source>
</evidence>
<feature type="compositionally biased region" description="Pro residues" evidence="1">
    <location>
        <begin position="82"/>
        <end position="96"/>
    </location>
</feature>
<accession>M6ULA8</accession>
<protein>
    <submittedName>
        <fullName evidence="3">Uncharacterized protein</fullName>
    </submittedName>
</protein>
<feature type="transmembrane region" description="Helical" evidence="2">
    <location>
        <begin position="124"/>
        <end position="142"/>
    </location>
</feature>
<gene>
    <name evidence="3" type="ORF">LEP1GSC186_2039</name>
</gene>
<dbReference type="RefSeq" id="WP_004437292.1">
    <property type="nucleotide sequence ID" value="NZ_AHOP02000021.1"/>
</dbReference>
<reference evidence="3 4" key="1">
    <citation type="submission" date="2013-01" db="EMBL/GenBank/DDBJ databases">
        <authorList>
            <person name="Harkins D.M."/>
            <person name="Durkin A.S."/>
            <person name="Brinkac L.M."/>
            <person name="Haft D.H."/>
            <person name="Selengut J.D."/>
            <person name="Sanka R."/>
            <person name="DePew J."/>
            <person name="Purushe J."/>
            <person name="Matthias M.A."/>
            <person name="Vinetz J.M."/>
            <person name="Sutton G.G."/>
            <person name="Nierman W.C."/>
            <person name="Fouts D.E."/>
        </authorList>
    </citation>
    <scope>NUCLEOTIDE SEQUENCE [LARGE SCALE GENOMIC DNA]</scope>
    <source>
        <strain evidence="3 4">ZUN142</strain>
    </source>
</reference>
<comment type="caution">
    <text evidence="3">The sequence shown here is derived from an EMBL/GenBank/DDBJ whole genome shotgun (WGS) entry which is preliminary data.</text>
</comment>
<organism evidence="3 4">
    <name type="scientific">Leptospira noguchii serovar Autumnalis str. ZUN142</name>
    <dbReference type="NCBI Taxonomy" id="1085540"/>
    <lineage>
        <taxon>Bacteria</taxon>
        <taxon>Pseudomonadati</taxon>
        <taxon>Spirochaetota</taxon>
        <taxon>Spirochaetia</taxon>
        <taxon>Leptospirales</taxon>
        <taxon>Leptospiraceae</taxon>
        <taxon>Leptospira</taxon>
    </lineage>
</organism>
<dbReference type="AlphaFoldDB" id="M6ULA8"/>
<sequence length="146" mass="15776">MAAQRYYLYYKQTGVGKLTVGTPSGYNKLLHNPDTKRMSFELPSDKGKAQEAIGKFVQDFQRLNAGKFAITNAVTQSTSGPSPTPQPGPTPKPKPPVGGTDIKPNTTVVTNSGKTEPEKKDDNSIIIILAIIAGLIVLPKILKRKK</sequence>
<evidence type="ECO:0000256" key="2">
    <source>
        <dbReference type="SAM" id="Phobius"/>
    </source>
</evidence>
<evidence type="ECO:0000313" key="4">
    <source>
        <dbReference type="Proteomes" id="UP000012153"/>
    </source>
</evidence>